<reference evidence="2" key="1">
    <citation type="submission" date="2016-10" db="EMBL/GenBank/DDBJ databases">
        <authorList>
            <person name="Varghese N."/>
            <person name="Submissions S."/>
        </authorList>
    </citation>
    <scope>NUCLEOTIDE SEQUENCE [LARGE SCALE GENOMIC DNA]</scope>
    <source>
        <strain evidence="2">DSM 44209</strain>
    </source>
</reference>
<evidence type="ECO:0000313" key="1">
    <source>
        <dbReference type="EMBL" id="SET96992.1"/>
    </source>
</evidence>
<protein>
    <submittedName>
        <fullName evidence="1">Transcriptional regulator, AbiEi antitoxin, Type IV TA system</fullName>
    </submittedName>
</protein>
<accession>A0A1I0IL13</accession>
<dbReference type="RefSeq" id="WP_091448487.1">
    <property type="nucleotide sequence ID" value="NZ_FOIE01000012.1"/>
</dbReference>
<keyword evidence="2" id="KW-1185">Reference proteome</keyword>
<dbReference type="OrthoDB" id="5517693at2"/>
<organism evidence="1 2">
    <name type="scientific">Geodermatophilus poikilotrophus</name>
    <dbReference type="NCBI Taxonomy" id="1333667"/>
    <lineage>
        <taxon>Bacteria</taxon>
        <taxon>Bacillati</taxon>
        <taxon>Actinomycetota</taxon>
        <taxon>Actinomycetes</taxon>
        <taxon>Geodermatophilales</taxon>
        <taxon>Geodermatophilaceae</taxon>
        <taxon>Geodermatophilus</taxon>
    </lineage>
</organism>
<evidence type="ECO:0000313" key="2">
    <source>
        <dbReference type="Proteomes" id="UP000198507"/>
    </source>
</evidence>
<dbReference type="AlphaFoldDB" id="A0A1I0IL13"/>
<sequence length="307" mass="33659">MEPDRLVLRRLAVTGGWTDDELSRHVRDGALTRLRRGAYVAGADLVTDEVRHHLLVRATLASLRRPAVVSHQSAAVLHGLPLWGVRLDRVHVTRRPPASSEAGRCLRTHVARLADHEVTTVEGLLVTDPVRTALDLARSLPLEPAVAALDAALHRGLLARPVLESRVQELAGTPGSRAAARAVTFADGRSESVGESRSRVLLHGLGLAPSALQRTIHSASGLFLGRADFAWEEERVVGEFDGRVKYGRARRPGQVPADVLFEEKRREDAIRDEDWGVVRWTWSDLVPGTVVGDRVSRALVRGRRRSG</sequence>
<dbReference type="EMBL" id="FOIE01000012">
    <property type="protein sequence ID" value="SET96992.1"/>
    <property type="molecule type" value="Genomic_DNA"/>
</dbReference>
<dbReference type="Proteomes" id="UP000198507">
    <property type="component" value="Unassembled WGS sequence"/>
</dbReference>
<gene>
    <name evidence="1" type="ORF">SAMN04488546_4472</name>
</gene>
<proteinExistence type="predicted"/>
<name>A0A1I0IL13_9ACTN</name>